<evidence type="ECO:0000256" key="1">
    <source>
        <dbReference type="ARBA" id="ARBA00022730"/>
    </source>
</evidence>
<keyword evidence="9" id="KW-1185">Reference proteome</keyword>
<dbReference type="GO" id="GO:0006412">
    <property type="term" value="P:translation"/>
    <property type="evidence" value="ECO:0007669"/>
    <property type="project" value="UniProtKB-UniRule"/>
</dbReference>
<dbReference type="HAMAP" id="MF_01334">
    <property type="entry name" value="Ribosomal_bL25_CTC"/>
    <property type="match status" value="1"/>
</dbReference>
<dbReference type="InterPro" id="IPR020057">
    <property type="entry name" value="Ribosomal_bL25_b-dom"/>
</dbReference>
<evidence type="ECO:0000259" key="7">
    <source>
        <dbReference type="Pfam" id="PF14693"/>
    </source>
</evidence>
<dbReference type="GO" id="GO:0022625">
    <property type="term" value="C:cytosolic large ribosomal subunit"/>
    <property type="evidence" value="ECO:0007669"/>
    <property type="project" value="TreeGrafter"/>
</dbReference>
<dbReference type="AlphaFoldDB" id="A0A6M4IP49"/>
<dbReference type="EMBL" id="CP053085">
    <property type="protein sequence ID" value="QJR35509.1"/>
    <property type="molecule type" value="Genomic_DNA"/>
</dbReference>
<keyword evidence="4 5" id="KW-0687">Ribonucleoprotein</keyword>
<dbReference type="SUPFAM" id="SSF50715">
    <property type="entry name" value="Ribosomal protein L25-like"/>
    <property type="match status" value="1"/>
</dbReference>
<name>A0A6M4IP49_9BACT</name>
<evidence type="ECO:0000313" key="9">
    <source>
        <dbReference type="Proteomes" id="UP000500938"/>
    </source>
</evidence>
<dbReference type="Pfam" id="PF14693">
    <property type="entry name" value="Ribosomal_TL5_C"/>
    <property type="match status" value="1"/>
</dbReference>
<gene>
    <name evidence="5" type="primary">rplY</name>
    <name evidence="5" type="synonym">ctc</name>
    <name evidence="8" type="ORF">HKW67_08315</name>
</gene>
<evidence type="ECO:0000259" key="6">
    <source>
        <dbReference type="Pfam" id="PF01386"/>
    </source>
</evidence>
<dbReference type="Gene3D" id="2.170.120.20">
    <property type="entry name" value="Ribosomal protein L25, beta domain"/>
    <property type="match status" value="1"/>
</dbReference>
<dbReference type="CDD" id="cd00495">
    <property type="entry name" value="Ribosomal_L25_TL5_CTC"/>
    <property type="match status" value="1"/>
</dbReference>
<dbReference type="InterPro" id="IPR020055">
    <property type="entry name" value="Ribosomal_bL25_short"/>
</dbReference>
<comment type="subunit">
    <text evidence="5">Part of the 50S ribosomal subunit; part of the 5S rRNA/L5/L18/L25 subcomplex. Contacts the 5S rRNA. Binds to the 5S rRNA independently of L5 and L18.</text>
</comment>
<comment type="similarity">
    <text evidence="5">Belongs to the bacterial ribosomal protein bL25 family. CTC subfamily.</text>
</comment>
<dbReference type="PANTHER" id="PTHR33284:SF1">
    <property type="entry name" value="RIBOSOMAL PROTEIN L25_GLN-TRNA SYNTHETASE, ANTI-CODON-BINDING DOMAIN-CONTAINING PROTEIN"/>
    <property type="match status" value="1"/>
</dbReference>
<keyword evidence="2 5" id="KW-0694">RNA-binding</keyword>
<evidence type="ECO:0000256" key="5">
    <source>
        <dbReference type="HAMAP-Rule" id="MF_01334"/>
    </source>
</evidence>
<dbReference type="Gene3D" id="2.40.240.10">
    <property type="entry name" value="Ribosomal Protein L25, Chain P"/>
    <property type="match status" value="1"/>
</dbReference>
<accession>A0A6M4IP49</accession>
<dbReference type="InterPro" id="IPR037121">
    <property type="entry name" value="Ribosomal_bL25_C"/>
</dbReference>
<dbReference type="NCBIfam" id="NF004612">
    <property type="entry name" value="PRK05943.1"/>
    <property type="match status" value="1"/>
</dbReference>
<dbReference type="InterPro" id="IPR029751">
    <property type="entry name" value="Ribosomal_L25_dom"/>
</dbReference>
<keyword evidence="1 5" id="KW-0699">rRNA-binding</keyword>
<dbReference type="Proteomes" id="UP000500938">
    <property type="component" value="Chromosome"/>
</dbReference>
<organism evidence="8 9">
    <name type="scientific">Gemmatimonas groenlandica</name>
    <dbReference type="NCBI Taxonomy" id="2732249"/>
    <lineage>
        <taxon>Bacteria</taxon>
        <taxon>Pseudomonadati</taxon>
        <taxon>Gemmatimonadota</taxon>
        <taxon>Gemmatimonadia</taxon>
        <taxon>Gemmatimonadales</taxon>
        <taxon>Gemmatimonadaceae</taxon>
        <taxon>Gemmatimonas</taxon>
    </lineage>
</organism>
<feature type="domain" description="Large ribosomal subunit protein bL25 beta" evidence="7">
    <location>
        <begin position="102"/>
        <end position="185"/>
    </location>
</feature>
<protein>
    <recommendedName>
        <fullName evidence="5">Large ribosomal subunit protein bL25</fullName>
    </recommendedName>
    <alternativeName>
        <fullName evidence="5">General stress protein CTC</fullName>
    </alternativeName>
</protein>
<dbReference type="NCBIfam" id="TIGR00731">
    <property type="entry name" value="bL25_bact_ctc"/>
    <property type="match status" value="1"/>
</dbReference>
<evidence type="ECO:0000256" key="4">
    <source>
        <dbReference type="ARBA" id="ARBA00023274"/>
    </source>
</evidence>
<evidence type="ECO:0000256" key="2">
    <source>
        <dbReference type="ARBA" id="ARBA00022884"/>
    </source>
</evidence>
<dbReference type="HAMAP" id="MF_01336">
    <property type="entry name" value="Ribosomal_bL25"/>
    <property type="match status" value="1"/>
</dbReference>
<dbReference type="GO" id="GO:0008097">
    <property type="term" value="F:5S rRNA binding"/>
    <property type="evidence" value="ECO:0007669"/>
    <property type="project" value="InterPro"/>
</dbReference>
<keyword evidence="3 5" id="KW-0689">Ribosomal protein</keyword>
<dbReference type="RefSeq" id="WP_171224939.1">
    <property type="nucleotide sequence ID" value="NZ_CP053085.1"/>
</dbReference>
<proteinExistence type="inferred from homology"/>
<evidence type="ECO:0000256" key="3">
    <source>
        <dbReference type="ARBA" id="ARBA00022980"/>
    </source>
</evidence>
<evidence type="ECO:0000313" key="8">
    <source>
        <dbReference type="EMBL" id="QJR35509.1"/>
    </source>
</evidence>
<feature type="domain" description="Large ribosomal subunit protein bL25 L25" evidence="6">
    <location>
        <begin position="6"/>
        <end position="93"/>
    </location>
</feature>
<dbReference type="KEGG" id="ggr:HKW67_08315"/>
<reference evidence="8 9" key="1">
    <citation type="submission" date="2020-05" db="EMBL/GenBank/DDBJ databases">
        <title>Complete genome sequence of Gemmatimonas greenlandica TET16.</title>
        <authorList>
            <person name="Zeng Y."/>
        </authorList>
    </citation>
    <scope>NUCLEOTIDE SEQUENCE [LARGE SCALE GENOMIC DNA]</scope>
    <source>
        <strain evidence="8 9">TET16</strain>
    </source>
</reference>
<sequence length="210" mass="22461">MSSASLSASVRAETGKGAARKIRQAGSIPAVIYGHGREPQSLTINARDTDKLLKSIAISSTVIDLSIDGKSARTLIREVQRHPFKRTITHIDFQELVAGETVSVQIPIVYVGVPEGVRLEGGLLDQIMHQLHIEVDPSSIPNHIDVDVSALKIGNTLHVSDLTLPAGIKVLDEPGNTVCIVQVPKVAVEPIVEGAAEPEVIRAKPKADEK</sequence>
<dbReference type="InterPro" id="IPR001021">
    <property type="entry name" value="Ribosomal_bL25_long"/>
</dbReference>
<dbReference type="NCBIfam" id="NF004128">
    <property type="entry name" value="PRK05618.1-2"/>
    <property type="match status" value="1"/>
</dbReference>
<dbReference type="Pfam" id="PF01386">
    <property type="entry name" value="Ribosomal_L25p"/>
    <property type="match status" value="1"/>
</dbReference>
<dbReference type="InterPro" id="IPR020056">
    <property type="entry name" value="Rbsml_bL25/Gln-tRNA_synth_N"/>
</dbReference>
<dbReference type="GO" id="GO:0003735">
    <property type="term" value="F:structural constituent of ribosome"/>
    <property type="evidence" value="ECO:0007669"/>
    <property type="project" value="InterPro"/>
</dbReference>
<dbReference type="InterPro" id="IPR011035">
    <property type="entry name" value="Ribosomal_bL25/Gln-tRNA_synth"/>
</dbReference>
<comment type="function">
    <text evidence="5">This is one of the proteins that binds to the 5S RNA in the ribosome where it forms part of the central protuberance.</text>
</comment>
<dbReference type="InterPro" id="IPR020930">
    <property type="entry name" value="Ribosomal_uL5_bac-type"/>
</dbReference>
<dbReference type="PANTHER" id="PTHR33284">
    <property type="entry name" value="RIBOSOMAL PROTEIN L25/GLN-TRNA SYNTHETASE, ANTI-CODON-BINDING DOMAIN-CONTAINING PROTEIN"/>
    <property type="match status" value="1"/>
</dbReference>